<comment type="catalytic activity">
    <reaction evidence="1">
        <text>[E2 ubiquitin-conjugating enzyme]-S-ubiquitinyl-L-cysteine + [acceptor protein]-L-lysine = [E2 ubiquitin-conjugating enzyme]-L-cysteine + [acceptor protein]-N(6)-ubiquitinyl-L-lysine.</text>
        <dbReference type="EC" id="2.3.2.31"/>
    </reaction>
</comment>
<accession>A0A6G0WW73</accession>
<reference evidence="11 12" key="1">
    <citation type="submission" date="2019-07" db="EMBL/GenBank/DDBJ databases">
        <title>Genomics analysis of Aphanomyces spp. identifies a new class of oomycete effector associated with host adaptation.</title>
        <authorList>
            <person name="Gaulin E."/>
        </authorList>
    </citation>
    <scope>NUCLEOTIDE SEQUENCE [LARGE SCALE GENOMIC DNA]</scope>
    <source>
        <strain evidence="11 12">ATCC 201684</strain>
    </source>
</reference>
<dbReference type="PROSITE" id="PS51873">
    <property type="entry name" value="TRIAD"/>
    <property type="match status" value="1"/>
</dbReference>
<name>A0A6G0WW73_9STRA</name>
<dbReference type="GO" id="GO:0016567">
    <property type="term" value="P:protein ubiquitination"/>
    <property type="evidence" value="ECO:0007669"/>
    <property type="project" value="InterPro"/>
</dbReference>
<feature type="compositionally biased region" description="Low complexity" evidence="9">
    <location>
        <begin position="263"/>
        <end position="273"/>
    </location>
</feature>
<dbReference type="PROSITE" id="PS00518">
    <property type="entry name" value="ZF_RING_1"/>
    <property type="match status" value="1"/>
</dbReference>
<evidence type="ECO:0000256" key="2">
    <source>
        <dbReference type="ARBA" id="ARBA00012251"/>
    </source>
</evidence>
<dbReference type="AlphaFoldDB" id="A0A6G0WW73"/>
<dbReference type="InterPro" id="IPR031127">
    <property type="entry name" value="E3_UB_ligase_RBR"/>
</dbReference>
<dbReference type="InterPro" id="IPR013083">
    <property type="entry name" value="Znf_RING/FYVE/PHD"/>
</dbReference>
<keyword evidence="6" id="KW-0863">Zinc-finger</keyword>
<dbReference type="EMBL" id="VJMJ01000140">
    <property type="protein sequence ID" value="KAF0731739.1"/>
    <property type="molecule type" value="Genomic_DNA"/>
</dbReference>
<comment type="caution">
    <text evidence="11">The sequence shown here is derived from an EMBL/GenBank/DDBJ whole genome shotgun (WGS) entry which is preliminary data.</text>
</comment>
<evidence type="ECO:0000313" key="11">
    <source>
        <dbReference type="EMBL" id="KAF0731739.1"/>
    </source>
</evidence>
<sequence>MESPHPTCLICMDSLGPPKNGISGKRRHKVVYKPEDCWRLRCGHAYCVGCLLQWIETRLQQHKVPIFCAAPNCKREVRPVHLASVLPPAAFEKFSELVTLKAIEAESVYCPNKTCSQVFVKPSRCKEKHECLFCKTKFCVKCQVEWHEGLTCNQYKRMAAADPDSNDAKLHRLKNKHKWKQCPSCHAIVERRSGCNTIYCLCGRNFCYKCGETFDNGGCNCTKAAYAQVQAVVAPVVNAPHPVLLIQQNEVRGRRPRQPLVPTASTAHTTTSTLPRKRVRAAPTVEANPALPALKRRKLEPEEKPLRRSTRKRTPRQLGLDK</sequence>
<evidence type="ECO:0000256" key="3">
    <source>
        <dbReference type="ARBA" id="ARBA00022679"/>
    </source>
</evidence>
<evidence type="ECO:0000256" key="5">
    <source>
        <dbReference type="ARBA" id="ARBA00022737"/>
    </source>
</evidence>
<dbReference type="EC" id="2.3.2.31" evidence="2"/>
<keyword evidence="7" id="KW-0833">Ubl conjugation pathway</keyword>
<keyword evidence="3" id="KW-0808">Transferase</keyword>
<evidence type="ECO:0000256" key="4">
    <source>
        <dbReference type="ARBA" id="ARBA00022723"/>
    </source>
</evidence>
<keyword evidence="12" id="KW-1185">Reference proteome</keyword>
<organism evidence="11 12">
    <name type="scientific">Aphanomyces euteiches</name>
    <dbReference type="NCBI Taxonomy" id="100861"/>
    <lineage>
        <taxon>Eukaryota</taxon>
        <taxon>Sar</taxon>
        <taxon>Stramenopiles</taxon>
        <taxon>Oomycota</taxon>
        <taxon>Saprolegniomycetes</taxon>
        <taxon>Saprolegniales</taxon>
        <taxon>Verrucalvaceae</taxon>
        <taxon>Aphanomyces</taxon>
    </lineage>
</organism>
<evidence type="ECO:0000256" key="9">
    <source>
        <dbReference type="SAM" id="MobiDB-lite"/>
    </source>
</evidence>
<dbReference type="CDD" id="cd22584">
    <property type="entry name" value="Rcat_RBR_unk"/>
    <property type="match status" value="1"/>
</dbReference>
<dbReference type="Pfam" id="PF01485">
    <property type="entry name" value="IBR"/>
    <property type="match status" value="2"/>
</dbReference>
<keyword evidence="4" id="KW-0479">Metal-binding</keyword>
<evidence type="ECO:0000256" key="8">
    <source>
        <dbReference type="ARBA" id="ARBA00022833"/>
    </source>
</evidence>
<protein>
    <recommendedName>
        <fullName evidence="2">RBR-type E3 ubiquitin transferase</fullName>
        <ecNumber evidence="2">2.3.2.31</ecNumber>
    </recommendedName>
</protein>
<dbReference type="PANTHER" id="PTHR11685">
    <property type="entry name" value="RBR FAMILY RING FINGER AND IBR DOMAIN-CONTAINING"/>
    <property type="match status" value="1"/>
</dbReference>
<dbReference type="InterPro" id="IPR017907">
    <property type="entry name" value="Znf_RING_CS"/>
</dbReference>
<keyword evidence="5" id="KW-0677">Repeat</keyword>
<dbReference type="GO" id="GO:0061630">
    <property type="term" value="F:ubiquitin protein ligase activity"/>
    <property type="evidence" value="ECO:0007669"/>
    <property type="project" value="UniProtKB-EC"/>
</dbReference>
<evidence type="ECO:0000256" key="6">
    <source>
        <dbReference type="ARBA" id="ARBA00022771"/>
    </source>
</evidence>
<dbReference type="InterPro" id="IPR002867">
    <property type="entry name" value="IBR_dom"/>
</dbReference>
<dbReference type="VEuPathDB" id="FungiDB:AeMF1_004547"/>
<proteinExistence type="predicted"/>
<gene>
    <name evidence="11" type="ORF">Ae201684_011042</name>
</gene>
<dbReference type="InterPro" id="IPR044066">
    <property type="entry name" value="TRIAD_supradom"/>
</dbReference>
<dbReference type="SUPFAM" id="SSF57850">
    <property type="entry name" value="RING/U-box"/>
    <property type="match status" value="3"/>
</dbReference>
<dbReference type="Proteomes" id="UP000481153">
    <property type="component" value="Unassembled WGS sequence"/>
</dbReference>
<keyword evidence="8" id="KW-0862">Zinc</keyword>
<evidence type="ECO:0000256" key="7">
    <source>
        <dbReference type="ARBA" id="ARBA00022786"/>
    </source>
</evidence>
<feature type="domain" description="RING-type" evidence="10">
    <location>
        <begin position="4"/>
        <end position="230"/>
    </location>
</feature>
<evidence type="ECO:0000259" key="10">
    <source>
        <dbReference type="PROSITE" id="PS51873"/>
    </source>
</evidence>
<dbReference type="SMART" id="SM00647">
    <property type="entry name" value="IBR"/>
    <property type="match status" value="2"/>
</dbReference>
<evidence type="ECO:0000256" key="1">
    <source>
        <dbReference type="ARBA" id="ARBA00001798"/>
    </source>
</evidence>
<dbReference type="Gene3D" id="1.20.120.1750">
    <property type="match status" value="1"/>
</dbReference>
<dbReference type="Gene3D" id="3.30.40.10">
    <property type="entry name" value="Zinc/RING finger domain, C3HC4 (zinc finger)"/>
    <property type="match status" value="1"/>
</dbReference>
<feature type="region of interest" description="Disordered" evidence="9">
    <location>
        <begin position="249"/>
        <end position="322"/>
    </location>
</feature>
<dbReference type="GO" id="GO:0008270">
    <property type="term" value="F:zinc ion binding"/>
    <property type="evidence" value="ECO:0007669"/>
    <property type="project" value="UniProtKB-KW"/>
</dbReference>
<evidence type="ECO:0000313" key="12">
    <source>
        <dbReference type="Proteomes" id="UP000481153"/>
    </source>
</evidence>